<organism evidence="3 4">
    <name type="scientific">Eimeria brunetti</name>
    <dbReference type="NCBI Taxonomy" id="51314"/>
    <lineage>
        <taxon>Eukaryota</taxon>
        <taxon>Sar</taxon>
        <taxon>Alveolata</taxon>
        <taxon>Apicomplexa</taxon>
        <taxon>Conoidasida</taxon>
        <taxon>Coccidia</taxon>
        <taxon>Eucoccidiorida</taxon>
        <taxon>Eimeriorina</taxon>
        <taxon>Eimeriidae</taxon>
        <taxon>Eimeria</taxon>
    </lineage>
</organism>
<evidence type="ECO:0000256" key="2">
    <source>
        <dbReference type="SAM" id="MobiDB-lite"/>
    </source>
</evidence>
<feature type="compositionally biased region" description="Low complexity" evidence="2">
    <location>
        <begin position="263"/>
        <end position="276"/>
    </location>
</feature>
<reference evidence="3" key="2">
    <citation type="submission" date="2013-10" db="EMBL/GenBank/DDBJ databases">
        <authorList>
            <person name="Aslett M."/>
        </authorList>
    </citation>
    <scope>NUCLEOTIDE SEQUENCE [LARGE SCALE GENOMIC DNA]</scope>
    <source>
        <strain evidence="3">Houghton</strain>
    </source>
</reference>
<feature type="compositionally biased region" description="Polar residues" evidence="2">
    <location>
        <begin position="525"/>
        <end position="536"/>
    </location>
</feature>
<evidence type="ECO:0000313" key="3">
    <source>
        <dbReference type="EMBL" id="CDJ52960.1"/>
    </source>
</evidence>
<dbReference type="VEuPathDB" id="ToxoDB:EBH_0053720"/>
<evidence type="ECO:0000256" key="1">
    <source>
        <dbReference type="SAM" id="Coils"/>
    </source>
</evidence>
<feature type="region of interest" description="Disordered" evidence="2">
    <location>
        <begin position="520"/>
        <end position="627"/>
    </location>
</feature>
<proteinExistence type="predicted"/>
<feature type="compositionally biased region" description="Low complexity" evidence="2">
    <location>
        <begin position="921"/>
        <end position="946"/>
    </location>
</feature>
<feature type="compositionally biased region" description="Basic and acidic residues" evidence="2">
    <location>
        <begin position="649"/>
        <end position="675"/>
    </location>
</feature>
<sequence>MSFRDCISTRQPAARKEAPSAAAPQPQAAASSAPHTPSASCEEDVFLSPRSVIGANEPAAEAPSSAAAFGEPAGCFQDHEEGTGAAELPKGGRETQGNATSSNGVHLQPAARRPFTHAPSAAASLWSGGLGRGGRFSHSMIPASAPITFTKTYGSTVQWGAYTRNPQGYLNAEAVQAAAAAAAAAEENLANFQYSTDALAPHLPKDTGRTDSVYTAQEPIEAQRENTRNAVTAQPCNSPGTMRNTGNNSSTRREAAGGLPPHASSSRRQSTRAAGSSRPILGSWLFKGSGASTELERLLKEENDIAETAAARSELAATKLLQEDMEAMLANLQQVKAFLVSKLRECETALLTTAQERDDLEATLQQIQSGIQDSVADNRRQAEECKEKLLQKEREVEELKAQLEEARAEATALKKENEILKAEVNVARVEAADVAAAEGFRIEEYRAALQTLMERNKAQRRELKRLRGQLIKTREDLASALARVDELETLEEFRKSQLYSNEAEAAAAAATAAASASAAREKTPCSGSGRSVANQEGPSGGPSSSSSGTPSDEWGSPTCRLQQTETQGDGGGENSGCSCDTGCARRGSEDGSGDPGLPRCTDSSSGGSSNPRNACANTPSGQGLGRSVKGLLTTGVAQLLQRIESAISAERDPRELSTDNESHASEEPLPEEERGLHEEAELFLQRTRGSSSDLIVRLEDGQQQQSASEGGREEGGANNSPQGEYDSRTLTNVARNMWQAAHELLADRAIPPARLSTLRTVAAGNPSAWEVLRERHRAAKSMPLFSSIPPSAYPLTPQGGRRGSPMRLSSSTSAGARPRAAASSSFSRTAAAQAGRRGSAGAACAAGAAAGFNLRPLGRVERGRRGGSPPAYMTVELPSEAACMSACTSGALSDTAVEASERPRDIKRAATPSERERETRTPTGTEQAAGSAAAAESPPHSPAAAE</sequence>
<keyword evidence="4" id="KW-1185">Reference proteome</keyword>
<dbReference type="OrthoDB" id="346462at2759"/>
<name>U6LYU6_9EIME</name>
<feature type="compositionally biased region" description="Polar residues" evidence="2">
    <location>
        <begin position="601"/>
        <end position="621"/>
    </location>
</feature>
<feature type="region of interest" description="Disordered" evidence="2">
    <location>
        <begin position="648"/>
        <end position="675"/>
    </location>
</feature>
<feature type="compositionally biased region" description="Basic and acidic residues" evidence="2">
    <location>
        <begin position="899"/>
        <end position="920"/>
    </location>
</feature>
<feature type="region of interest" description="Disordered" evidence="2">
    <location>
        <begin position="220"/>
        <end position="276"/>
    </location>
</feature>
<feature type="compositionally biased region" description="Low complexity" evidence="2">
    <location>
        <begin position="809"/>
        <end position="828"/>
    </location>
</feature>
<feature type="compositionally biased region" description="Polar residues" evidence="2">
    <location>
        <begin position="228"/>
        <end position="250"/>
    </location>
</feature>
<dbReference type="EMBL" id="HG713227">
    <property type="protein sequence ID" value="CDJ52960.1"/>
    <property type="molecule type" value="Genomic_DNA"/>
</dbReference>
<reference evidence="3" key="1">
    <citation type="submission" date="2013-10" db="EMBL/GenBank/DDBJ databases">
        <title>Genomic analysis of the causative agents of coccidiosis in chickens.</title>
        <authorList>
            <person name="Reid A.J."/>
            <person name="Blake D."/>
            <person name="Billington K."/>
            <person name="Browne H."/>
            <person name="Dunn M."/>
            <person name="Hung S."/>
            <person name="Kawahara F."/>
            <person name="Miranda-Saavedra D."/>
            <person name="Mourier T."/>
            <person name="Nagra H."/>
            <person name="Otto T.D."/>
            <person name="Rawlings N."/>
            <person name="Sanchez A."/>
            <person name="Sanders M."/>
            <person name="Subramaniam C."/>
            <person name="Tay Y."/>
            <person name="Dear P."/>
            <person name="Doerig C."/>
            <person name="Gruber A."/>
            <person name="Parkinson J."/>
            <person name="Shirley M."/>
            <person name="Wan K.L."/>
            <person name="Berriman M."/>
            <person name="Tomley F."/>
            <person name="Pain A."/>
        </authorList>
    </citation>
    <scope>NUCLEOTIDE SEQUENCE [LARGE SCALE GENOMIC DNA]</scope>
    <source>
        <strain evidence="3">Houghton</strain>
    </source>
</reference>
<feature type="compositionally biased region" description="Polar residues" evidence="2">
    <location>
        <begin position="95"/>
        <end position="105"/>
    </location>
</feature>
<dbReference type="AlphaFoldDB" id="U6LYU6"/>
<feature type="region of interest" description="Disordered" evidence="2">
    <location>
        <begin position="57"/>
        <end position="106"/>
    </location>
</feature>
<protein>
    <submittedName>
        <fullName evidence="3">Uncharacterized protein</fullName>
    </submittedName>
</protein>
<dbReference type="Proteomes" id="UP000030750">
    <property type="component" value="Unassembled WGS sequence"/>
</dbReference>
<feature type="compositionally biased region" description="Low complexity" evidence="2">
    <location>
        <begin position="19"/>
        <end position="40"/>
    </location>
</feature>
<keyword evidence="1" id="KW-0175">Coiled coil</keyword>
<feature type="coiled-coil region" evidence="1">
    <location>
        <begin position="375"/>
        <end position="490"/>
    </location>
</feature>
<feature type="region of interest" description="Disordered" evidence="2">
    <location>
        <begin position="789"/>
        <end position="828"/>
    </location>
</feature>
<feature type="compositionally biased region" description="Low complexity" evidence="2">
    <location>
        <begin position="57"/>
        <end position="74"/>
    </location>
</feature>
<feature type="region of interest" description="Disordered" evidence="2">
    <location>
        <begin position="892"/>
        <end position="946"/>
    </location>
</feature>
<feature type="region of interest" description="Disordered" evidence="2">
    <location>
        <begin position="699"/>
        <end position="726"/>
    </location>
</feature>
<gene>
    <name evidence="3" type="ORF">EBH_0053720</name>
</gene>
<feature type="region of interest" description="Disordered" evidence="2">
    <location>
        <begin position="1"/>
        <end position="45"/>
    </location>
</feature>
<evidence type="ECO:0000313" key="4">
    <source>
        <dbReference type="Proteomes" id="UP000030750"/>
    </source>
</evidence>
<feature type="compositionally biased region" description="Low complexity" evidence="2">
    <location>
        <begin position="541"/>
        <end position="551"/>
    </location>
</feature>
<accession>U6LYU6</accession>